<evidence type="ECO:0000313" key="1">
    <source>
        <dbReference type="EMBL" id="MTW25975.1"/>
    </source>
</evidence>
<accession>A0A6G2DY94</accession>
<evidence type="ECO:0000313" key="2">
    <source>
        <dbReference type="Proteomes" id="UP000490982"/>
    </source>
</evidence>
<dbReference type="AlphaFoldDB" id="A0A6G2DY94"/>
<dbReference type="Proteomes" id="UP000490982">
    <property type="component" value="Unassembled WGS sequence"/>
</dbReference>
<sequence>MQIAAQKGLPHTNLMKIVLKLLANLTDPRGGDATDRVINALAKVAPSA</sequence>
<proteinExistence type="predicted"/>
<dbReference type="EMBL" id="WNHS01001001">
    <property type="protein sequence ID" value="MTW25975.1"/>
    <property type="molecule type" value="Genomic_DNA"/>
</dbReference>
<gene>
    <name evidence="1" type="ORF">GM537_14465</name>
</gene>
<comment type="caution">
    <text evidence="1">The sequence shown here is derived from an EMBL/GenBank/DDBJ whole genome shotgun (WGS) entry which is preliminary data.</text>
</comment>
<organism evidence="1 2">
    <name type="scientific">Streptococcus pneumoniae</name>
    <dbReference type="NCBI Taxonomy" id="1313"/>
    <lineage>
        <taxon>Bacteria</taxon>
        <taxon>Bacillati</taxon>
        <taxon>Bacillota</taxon>
        <taxon>Bacilli</taxon>
        <taxon>Lactobacillales</taxon>
        <taxon>Streptococcaceae</taxon>
        <taxon>Streptococcus</taxon>
    </lineage>
</organism>
<reference evidence="1 2" key="1">
    <citation type="submission" date="2019-11" db="EMBL/GenBank/DDBJ databases">
        <title>Growth characteristics of pneumococcus vary with the chemical composition of the capsule and with environmental conditions.</title>
        <authorList>
            <person name="Tothpal A."/>
            <person name="Desobry K."/>
            <person name="Joshi S."/>
            <person name="Wyllie A.L."/>
            <person name="Weinberger D.M."/>
        </authorList>
    </citation>
    <scope>NUCLEOTIDE SEQUENCE [LARGE SCALE GENOMIC DNA]</scope>
    <source>
        <strain evidence="2">pnumococcus23A</strain>
    </source>
</reference>
<protein>
    <submittedName>
        <fullName evidence="1">FAD-dependent oxidoreductase</fullName>
    </submittedName>
</protein>
<feature type="non-terminal residue" evidence="1">
    <location>
        <position position="1"/>
    </location>
</feature>
<name>A0A6G2DY94_STREE</name>